<dbReference type="Proteomes" id="UP001500596">
    <property type="component" value="Unassembled WGS sequence"/>
</dbReference>
<accession>A0ABN2GZT7</accession>
<proteinExistence type="predicted"/>
<sequence>MTEARYGGAMDEDRDNLLARREILRAYLLVLERAGELLQVCASVDGDAAAARSAVIEAFGVSEIAADAILHLQVRRFTPAAIEEIRNELSGLDPRLSQY</sequence>
<name>A0ABN2GZT7_9MICO</name>
<dbReference type="InterPro" id="IPR013757">
    <property type="entry name" value="Topo_IIA_A_a_sf"/>
</dbReference>
<dbReference type="Gene3D" id="1.10.268.10">
    <property type="entry name" value="Topoisomerase, domain 3"/>
    <property type="match status" value="1"/>
</dbReference>
<dbReference type="EMBL" id="BAAAPK010000001">
    <property type="protein sequence ID" value="GAA1679574.1"/>
    <property type="molecule type" value="Genomic_DNA"/>
</dbReference>
<organism evidence="1 2">
    <name type="scientific">Microbacterium lacus</name>
    <dbReference type="NCBI Taxonomy" id="415217"/>
    <lineage>
        <taxon>Bacteria</taxon>
        <taxon>Bacillati</taxon>
        <taxon>Actinomycetota</taxon>
        <taxon>Actinomycetes</taxon>
        <taxon>Micrococcales</taxon>
        <taxon>Microbacteriaceae</taxon>
        <taxon>Microbacterium</taxon>
    </lineage>
</organism>
<comment type="caution">
    <text evidence="1">The sequence shown here is derived from an EMBL/GenBank/DDBJ whole genome shotgun (WGS) entry which is preliminary data.</text>
</comment>
<reference evidence="1 2" key="1">
    <citation type="journal article" date="2019" name="Int. J. Syst. Evol. Microbiol.">
        <title>The Global Catalogue of Microorganisms (GCM) 10K type strain sequencing project: providing services to taxonomists for standard genome sequencing and annotation.</title>
        <authorList>
            <consortium name="The Broad Institute Genomics Platform"/>
            <consortium name="The Broad Institute Genome Sequencing Center for Infectious Disease"/>
            <person name="Wu L."/>
            <person name="Ma J."/>
        </authorList>
    </citation>
    <scope>NUCLEOTIDE SEQUENCE [LARGE SCALE GENOMIC DNA]</scope>
    <source>
        <strain evidence="1 2">JCM 15575</strain>
    </source>
</reference>
<protein>
    <recommendedName>
        <fullName evidence="3">DNA topoisomerase (ATP-hydrolyzing)</fullName>
    </recommendedName>
</protein>
<gene>
    <name evidence="1" type="ORF">GCM10009807_24290</name>
</gene>
<keyword evidence="2" id="KW-1185">Reference proteome</keyword>
<evidence type="ECO:0000313" key="1">
    <source>
        <dbReference type="EMBL" id="GAA1679574.1"/>
    </source>
</evidence>
<evidence type="ECO:0000313" key="2">
    <source>
        <dbReference type="Proteomes" id="UP001500596"/>
    </source>
</evidence>
<evidence type="ECO:0008006" key="3">
    <source>
        <dbReference type="Google" id="ProtNLM"/>
    </source>
</evidence>